<protein>
    <submittedName>
        <fullName evidence="8">Arylsulfatase</fullName>
    </submittedName>
</protein>
<evidence type="ECO:0000313" key="9">
    <source>
        <dbReference type="Proteomes" id="UP000236286"/>
    </source>
</evidence>
<evidence type="ECO:0000256" key="3">
    <source>
        <dbReference type="ARBA" id="ARBA00022801"/>
    </source>
</evidence>
<dbReference type="Proteomes" id="UP000236286">
    <property type="component" value="Unassembled WGS sequence"/>
</dbReference>
<dbReference type="RefSeq" id="WP_102844978.1">
    <property type="nucleotide sequence ID" value="NZ_PDZR01000025.1"/>
</dbReference>
<evidence type="ECO:0000256" key="2">
    <source>
        <dbReference type="ARBA" id="ARBA00022723"/>
    </source>
</evidence>
<name>A0A2J7TDA2_METSI</name>
<dbReference type="GO" id="GO:0016787">
    <property type="term" value="F:hydrolase activity"/>
    <property type="evidence" value="ECO:0007669"/>
    <property type="project" value="UniProtKB-KW"/>
</dbReference>
<feature type="signal peptide" evidence="6">
    <location>
        <begin position="1"/>
        <end position="42"/>
    </location>
</feature>
<dbReference type="InterPro" id="IPR017850">
    <property type="entry name" value="Alkaline_phosphatase_core_sf"/>
</dbReference>
<dbReference type="EMBL" id="PDZR01000025">
    <property type="protein sequence ID" value="PNG24755.1"/>
    <property type="molecule type" value="Genomic_DNA"/>
</dbReference>
<feature type="domain" description="Sulfatase N-terminal" evidence="7">
    <location>
        <begin position="96"/>
        <end position="513"/>
    </location>
</feature>
<dbReference type="PANTHER" id="PTHR42693:SF43">
    <property type="entry name" value="BLL2667 PROTEIN"/>
    <property type="match status" value="1"/>
</dbReference>
<evidence type="ECO:0000256" key="5">
    <source>
        <dbReference type="SAM" id="MobiDB-lite"/>
    </source>
</evidence>
<dbReference type="OrthoDB" id="9803751at2"/>
<comment type="similarity">
    <text evidence="1">Belongs to the sulfatase family.</text>
</comment>
<dbReference type="AlphaFoldDB" id="A0A2J7TDA2"/>
<evidence type="ECO:0000256" key="6">
    <source>
        <dbReference type="SAM" id="SignalP"/>
    </source>
</evidence>
<reference evidence="8 9" key="1">
    <citation type="submission" date="2017-10" db="EMBL/GenBank/DDBJ databases">
        <title>Genome announcement of Methylocella silvestris TVC from permafrost.</title>
        <authorList>
            <person name="Wang J."/>
            <person name="Geng K."/>
            <person name="Ul-Haque F."/>
            <person name="Crombie A.T."/>
            <person name="Street L.E."/>
            <person name="Wookey P.A."/>
            <person name="Murrell J.C."/>
            <person name="Pratscher J."/>
        </authorList>
    </citation>
    <scope>NUCLEOTIDE SEQUENCE [LARGE SCALE GENOMIC DNA]</scope>
    <source>
        <strain evidence="8 9">TVC</strain>
    </source>
</reference>
<dbReference type="Pfam" id="PF00884">
    <property type="entry name" value="Sulfatase"/>
    <property type="match status" value="1"/>
</dbReference>
<keyword evidence="6" id="KW-0732">Signal</keyword>
<keyword evidence="3" id="KW-0378">Hydrolase</keyword>
<accession>A0A2J7TDA2</accession>
<feature type="compositionally biased region" description="Low complexity" evidence="5">
    <location>
        <begin position="42"/>
        <end position="57"/>
    </location>
</feature>
<proteinExistence type="inferred from homology"/>
<dbReference type="GO" id="GO:0046872">
    <property type="term" value="F:metal ion binding"/>
    <property type="evidence" value="ECO:0007669"/>
    <property type="project" value="UniProtKB-KW"/>
</dbReference>
<keyword evidence="2" id="KW-0479">Metal-binding</keyword>
<evidence type="ECO:0000259" key="7">
    <source>
        <dbReference type="Pfam" id="PF00884"/>
    </source>
</evidence>
<gene>
    <name evidence="8" type="ORF">CR492_17165</name>
</gene>
<evidence type="ECO:0000256" key="4">
    <source>
        <dbReference type="ARBA" id="ARBA00022837"/>
    </source>
</evidence>
<feature type="chain" id="PRO_5014322177" evidence="6">
    <location>
        <begin position="43"/>
        <end position="854"/>
    </location>
</feature>
<sequence>MTSRFSVIKVRSPETAPTRRLLVLLLAAISLGAASAASTAFAQQTTGAPGAPDATTTIDGRYLPPPPQPFQGEIKLNAAQSTPAWPARVVPPKGAPNILLIMTDDVGFAAPSTFGGVIPTPTLDAIADAGLRYTNFHSTSLCSPTRAALITGRNHHSVGFGVVSEAATGFPGYDSFIGKGSATIGRILRENGYRTAWYGKDHNTPTWTASQAGPFDQWPTGMGFEHFYGFVGGDASQWEPNLFNDTTAIYPYIGQQGKWNLTTAMADDAIHWLHQLNDIDKTLPFFLYYVPGGTHAPHHPTPEWVDKITDMHLFDKGWNALRDQIFANQKKLGVIPQDARLTPWPDDLMKKWDTLGDDEKKLFIRQANVYAAFLAYTDHEIGRVIQAVKDTGKYDDTLIIYISGDNGASAEGSPNGTPSEVLQFNGIELTAAEQMKFYDAWGSQFAYNHFAVPWAWAFDTPFKWTKQVPSFFGGTRQGMAISWPGHIKDAGGLRTQFHHVIDIVPTLLEATGIPAPVTVDGIAQKPIEGVSMAYSFDKTKADAPSAHKTQYFEMLGVQGLYDDGWMLSAVPLRAPWELLGKAVLDPASAYKFELYDVRHDWTQYSDVSSANPQKVREMTDLMFGEFAKYQVLPLDASVATRMATPRPSLNGGRQMFTYSGEPVAGLPRGTGPDLLNTSYTITAEIDVPQTGAEGMIVTRGGRFGGYGLYLLKGKPVFTWNLLDLKRVKWAAPDALPAGKHTLVYDFKYDGLGFATLAFNNVSGLGRGGVGTLSVDGKIVATQTMERTVPLTLPWDETFDIGSDTATPVDDQDYQIPFAFTGKINRLTIAVEPPVLTDDDRKKLQAASRAAGDAN</sequence>
<dbReference type="InterPro" id="IPR000917">
    <property type="entry name" value="Sulfatase_N"/>
</dbReference>
<evidence type="ECO:0000313" key="8">
    <source>
        <dbReference type="EMBL" id="PNG24755.1"/>
    </source>
</evidence>
<dbReference type="PROSITE" id="PS00523">
    <property type="entry name" value="SULFATASE_1"/>
    <property type="match status" value="1"/>
</dbReference>
<dbReference type="CDD" id="cd16025">
    <property type="entry name" value="PAS_like"/>
    <property type="match status" value="1"/>
</dbReference>
<dbReference type="Gene3D" id="3.30.1120.10">
    <property type="match status" value="1"/>
</dbReference>
<feature type="region of interest" description="Disordered" evidence="5">
    <location>
        <begin position="42"/>
        <end position="66"/>
    </location>
</feature>
<dbReference type="SUPFAM" id="SSF53649">
    <property type="entry name" value="Alkaline phosphatase-like"/>
    <property type="match status" value="1"/>
</dbReference>
<comment type="caution">
    <text evidence="8">The sequence shown here is derived from an EMBL/GenBank/DDBJ whole genome shotgun (WGS) entry which is preliminary data.</text>
</comment>
<evidence type="ECO:0000256" key="1">
    <source>
        <dbReference type="ARBA" id="ARBA00008779"/>
    </source>
</evidence>
<dbReference type="PANTHER" id="PTHR42693">
    <property type="entry name" value="ARYLSULFATASE FAMILY MEMBER"/>
    <property type="match status" value="1"/>
</dbReference>
<dbReference type="InterPro" id="IPR024607">
    <property type="entry name" value="Sulfatase_CS"/>
</dbReference>
<dbReference type="Gene3D" id="3.40.720.10">
    <property type="entry name" value="Alkaline Phosphatase, subunit A"/>
    <property type="match status" value="1"/>
</dbReference>
<organism evidence="8 9">
    <name type="scientific">Methylocella silvestris</name>
    <dbReference type="NCBI Taxonomy" id="199596"/>
    <lineage>
        <taxon>Bacteria</taxon>
        <taxon>Pseudomonadati</taxon>
        <taxon>Pseudomonadota</taxon>
        <taxon>Alphaproteobacteria</taxon>
        <taxon>Hyphomicrobiales</taxon>
        <taxon>Beijerinckiaceae</taxon>
        <taxon>Methylocella</taxon>
    </lineage>
</organism>
<keyword evidence="4" id="KW-0106">Calcium</keyword>
<dbReference type="InterPro" id="IPR050738">
    <property type="entry name" value="Sulfatase"/>
</dbReference>